<feature type="compositionally biased region" description="Low complexity" evidence="1">
    <location>
        <begin position="42"/>
        <end position="67"/>
    </location>
</feature>
<protein>
    <submittedName>
        <fullName evidence="2">Uncharacterized protein</fullName>
    </submittedName>
</protein>
<feature type="region of interest" description="Disordered" evidence="1">
    <location>
        <begin position="1"/>
        <end position="23"/>
    </location>
</feature>
<sequence length="325" mass="36586">MGGWSGTWNSWFGEKSDDPLGKLDPNVRKFLEKESPVKFNKAQEGAAAAAKQQQQVEAQAQAEAAAKAVKDDPNAVPPQSLYQDGRYAHLWKTYRPQAEIENETKTDQEKLHDVLDAFKSRKNAIGAAAMENCAEEQMDWSNCMRSGTLKARMFMCRDEVRKFEKCYNMQTRLLKALGYLNALDRSPETDERIQLHADKLYHQMIEQEEAIAQAQKEGKTVPKFEPVIPREVTDAATEAALMSESAKKRVAEKLDGMSEQERAAEQAAVDAEMRAKAEMVGRIQGLWKEQEAERKARIEKGEASMWDKMATAFGSTNSSSNEKNK</sequence>
<comment type="caution">
    <text evidence="2">The sequence shown here is derived from an EMBL/GenBank/DDBJ whole genome shotgun (WGS) entry which is preliminary data.</text>
</comment>
<dbReference type="Proteomes" id="UP001140453">
    <property type="component" value="Unassembled WGS sequence"/>
</dbReference>
<gene>
    <name evidence="2" type="ORF">N0V93_003287</name>
</gene>
<reference evidence="2" key="1">
    <citation type="submission" date="2022-10" db="EMBL/GenBank/DDBJ databases">
        <title>Tapping the CABI collections for fungal endophytes: first genome assemblies for Collariella, Neodidymelliopsis, Ascochyta clinopodiicola, Didymella pomorum, Didymosphaeria variabile, Neocosmospora piperis and Neocucurbitaria cava.</title>
        <authorList>
            <person name="Hill R."/>
        </authorList>
    </citation>
    <scope>NUCLEOTIDE SEQUENCE</scope>
    <source>
        <strain evidence="2">IMI 355082</strain>
    </source>
</reference>
<accession>A0A9W8Z0F7</accession>
<keyword evidence="3" id="KW-1185">Reference proteome</keyword>
<feature type="compositionally biased region" description="Basic and acidic residues" evidence="1">
    <location>
        <begin position="14"/>
        <end position="23"/>
    </location>
</feature>
<dbReference type="EMBL" id="JAPEVB010000002">
    <property type="protein sequence ID" value="KAJ4394070.1"/>
    <property type="molecule type" value="Genomic_DNA"/>
</dbReference>
<evidence type="ECO:0000256" key="1">
    <source>
        <dbReference type="SAM" id="MobiDB-lite"/>
    </source>
</evidence>
<dbReference type="AlphaFoldDB" id="A0A9W8Z0F7"/>
<feature type="region of interest" description="Disordered" evidence="1">
    <location>
        <begin position="40"/>
        <end position="79"/>
    </location>
</feature>
<proteinExistence type="predicted"/>
<dbReference type="OrthoDB" id="2103031at2759"/>
<feature type="compositionally biased region" description="Polar residues" evidence="1">
    <location>
        <begin position="1"/>
        <end position="10"/>
    </location>
</feature>
<evidence type="ECO:0000313" key="2">
    <source>
        <dbReference type="EMBL" id="KAJ4394070.1"/>
    </source>
</evidence>
<evidence type="ECO:0000313" key="3">
    <source>
        <dbReference type="Proteomes" id="UP001140453"/>
    </source>
</evidence>
<name>A0A9W8Z0F7_9PEZI</name>
<organism evidence="2 3">
    <name type="scientific">Gnomoniopsis smithogilvyi</name>
    <dbReference type="NCBI Taxonomy" id="1191159"/>
    <lineage>
        <taxon>Eukaryota</taxon>
        <taxon>Fungi</taxon>
        <taxon>Dikarya</taxon>
        <taxon>Ascomycota</taxon>
        <taxon>Pezizomycotina</taxon>
        <taxon>Sordariomycetes</taxon>
        <taxon>Sordariomycetidae</taxon>
        <taxon>Diaporthales</taxon>
        <taxon>Gnomoniaceae</taxon>
        <taxon>Gnomoniopsis</taxon>
    </lineage>
</organism>